<evidence type="ECO:0000313" key="1">
    <source>
        <dbReference type="EMBL" id="RMI86168.1"/>
    </source>
</evidence>
<dbReference type="AlphaFoldDB" id="A0AAQ0MHR5"/>
<comment type="caution">
    <text evidence="1">The sequence shown here is derived from an EMBL/GenBank/DDBJ whole genome shotgun (WGS) entry which is preliminary data.</text>
</comment>
<dbReference type="PANTHER" id="PTHR13887">
    <property type="entry name" value="GLUTATHIONE S-TRANSFERASE KAPPA"/>
    <property type="match status" value="1"/>
</dbReference>
<sequence length="314" mass="36008">MMEKNMVCDIYSGVCKPSDSNKIETINLNTETSKQTLYYVTDPMCSHCWAFEPTLNKLLVQYGHLFNFQMVMGGLLEEWGDGPIDPANGIFKPADVTPHWQEVGQYSRMPIDGTIMEIDPVQSSYPASRVYKAIQHLDSPTAAIKFIRLVRESVFVFNKNISDENVLKSLLQQFYKNEDTIRIEDILALSNSTKGKQLLLEDFDLVHKLGVRGFPTIVLLNDDNHGTKIVGARELNVYVDTLKDLNKSSKIDSKPLPDLSLYLKAHPRLFSKEIEVMYDLKKENVPEFMQQYLNHSNYTTQNILGENYYEYTLN</sequence>
<protein>
    <submittedName>
        <fullName evidence="1">DsbA family protein</fullName>
    </submittedName>
</protein>
<dbReference type="CDD" id="cd03025">
    <property type="entry name" value="DsbA_FrnE_like"/>
    <property type="match status" value="1"/>
</dbReference>
<dbReference type="InterPro" id="IPR036249">
    <property type="entry name" value="Thioredoxin-like_sf"/>
</dbReference>
<keyword evidence="2" id="KW-1185">Reference proteome</keyword>
<gene>
    <name evidence="1" type="ORF">D9V42_02855</name>
</gene>
<dbReference type="SUPFAM" id="SSF52833">
    <property type="entry name" value="Thioredoxin-like"/>
    <property type="match status" value="1"/>
</dbReference>
<dbReference type="PANTHER" id="PTHR13887:SF54">
    <property type="entry name" value="DSBA FAMILY PROTEIN"/>
    <property type="match status" value="1"/>
</dbReference>
<dbReference type="Gene3D" id="3.40.30.10">
    <property type="entry name" value="Glutaredoxin"/>
    <property type="match status" value="1"/>
</dbReference>
<evidence type="ECO:0000313" key="2">
    <source>
        <dbReference type="Proteomes" id="UP000269505"/>
    </source>
</evidence>
<organism evidence="1 2">
    <name type="scientific">Staphylococcus pseudoxylosus</name>
    <dbReference type="NCBI Taxonomy" id="2282419"/>
    <lineage>
        <taxon>Bacteria</taxon>
        <taxon>Bacillati</taxon>
        <taxon>Bacillota</taxon>
        <taxon>Bacilli</taxon>
        <taxon>Bacillales</taxon>
        <taxon>Staphylococcaceae</taxon>
        <taxon>Staphylococcus</taxon>
    </lineage>
</organism>
<dbReference type="Pfam" id="PF13743">
    <property type="entry name" value="Thioredoxin_5"/>
    <property type="match status" value="1"/>
</dbReference>
<name>A0AAQ0MHR5_9STAP</name>
<reference evidence="1 2" key="1">
    <citation type="submission" date="2018-10" db="EMBL/GenBank/DDBJ databases">
        <title>Staphylococcus pseudoxylosus sp. nov., isolated from bovine mastitis.</title>
        <authorList>
            <person name="Macfadyen A.C."/>
            <person name="Leroy S."/>
            <person name="Harrison E.M."/>
            <person name="Parkhill J."/>
            <person name="Holmes M.A."/>
            <person name="Paterson G.K."/>
        </authorList>
    </citation>
    <scope>NUCLEOTIDE SEQUENCE [LARGE SCALE GENOMIC DNA]</scope>
    <source>
        <strain evidence="1 2">S04009</strain>
    </source>
</reference>
<proteinExistence type="predicted"/>
<dbReference type="Proteomes" id="UP000269505">
    <property type="component" value="Unassembled WGS sequence"/>
</dbReference>
<accession>A0AAQ0MHR5</accession>
<dbReference type="EMBL" id="RCVN01000002">
    <property type="protein sequence ID" value="RMI86168.1"/>
    <property type="molecule type" value="Genomic_DNA"/>
</dbReference>
<dbReference type="Gene3D" id="1.10.472.60">
    <property type="entry name" value="putative protein disulfide isomerase domain"/>
    <property type="match status" value="1"/>
</dbReference>